<evidence type="ECO:0000259" key="12">
    <source>
        <dbReference type="PROSITE" id="PS51296"/>
    </source>
</evidence>
<feature type="domain" description="Rieske" evidence="12">
    <location>
        <begin position="198"/>
        <end position="300"/>
    </location>
</feature>
<dbReference type="Gene3D" id="2.102.10.10">
    <property type="entry name" value="Rieske [2Fe-2S] iron-sulphur domain"/>
    <property type="match status" value="1"/>
</dbReference>
<feature type="compositionally biased region" description="Low complexity" evidence="11">
    <location>
        <begin position="32"/>
        <end position="54"/>
    </location>
</feature>
<evidence type="ECO:0000256" key="8">
    <source>
        <dbReference type="ARBA" id="ARBA00023014"/>
    </source>
</evidence>
<dbReference type="GO" id="GO:0016020">
    <property type="term" value="C:membrane"/>
    <property type="evidence" value="ECO:0007669"/>
    <property type="project" value="UniProtKB-SubCell"/>
</dbReference>
<evidence type="ECO:0000256" key="10">
    <source>
        <dbReference type="SAM" id="Coils"/>
    </source>
</evidence>
<feature type="region of interest" description="Disordered" evidence="11">
    <location>
        <begin position="23"/>
        <end position="59"/>
    </location>
</feature>
<evidence type="ECO:0000313" key="13">
    <source>
        <dbReference type="EMBL" id="JAT73046.1"/>
    </source>
</evidence>
<comment type="subcellular location">
    <subcellularLocation>
        <location evidence="1">Membrane</location>
    </subcellularLocation>
</comment>
<dbReference type="PANTHER" id="PTHR21266">
    <property type="entry name" value="IRON-SULFUR DOMAIN CONTAINING PROTEIN"/>
    <property type="match status" value="1"/>
</dbReference>
<dbReference type="GO" id="GO:0016491">
    <property type="term" value="F:oxidoreductase activity"/>
    <property type="evidence" value="ECO:0007669"/>
    <property type="project" value="UniProtKB-KW"/>
</dbReference>
<evidence type="ECO:0000256" key="1">
    <source>
        <dbReference type="ARBA" id="ARBA00004370"/>
    </source>
</evidence>
<dbReference type="GO" id="GO:0005737">
    <property type="term" value="C:cytoplasm"/>
    <property type="evidence" value="ECO:0007669"/>
    <property type="project" value="TreeGrafter"/>
</dbReference>
<evidence type="ECO:0000256" key="9">
    <source>
        <dbReference type="ARBA" id="ARBA00023136"/>
    </source>
</evidence>
<dbReference type="GO" id="GO:0046872">
    <property type="term" value="F:metal ion binding"/>
    <property type="evidence" value="ECO:0007669"/>
    <property type="project" value="UniProtKB-KW"/>
</dbReference>
<protein>
    <recommendedName>
        <fullName evidence="12">Rieske domain-containing protein</fullName>
    </recommendedName>
</protein>
<feature type="region of interest" description="Disordered" evidence="11">
    <location>
        <begin position="149"/>
        <end position="178"/>
    </location>
</feature>
<evidence type="ECO:0000256" key="11">
    <source>
        <dbReference type="SAM" id="MobiDB-lite"/>
    </source>
</evidence>
<keyword evidence="2" id="KW-0812">Transmembrane</keyword>
<organism evidence="13">
    <name type="scientific">Auxenochlorella protothecoides</name>
    <name type="common">Green microalga</name>
    <name type="synonym">Chlorella protothecoides</name>
    <dbReference type="NCBI Taxonomy" id="3075"/>
    <lineage>
        <taxon>Eukaryota</taxon>
        <taxon>Viridiplantae</taxon>
        <taxon>Chlorophyta</taxon>
        <taxon>core chlorophytes</taxon>
        <taxon>Trebouxiophyceae</taxon>
        <taxon>Chlorellales</taxon>
        <taxon>Chlorellaceae</taxon>
        <taxon>Auxenochlorella</taxon>
    </lineage>
</organism>
<dbReference type="InterPro" id="IPR036922">
    <property type="entry name" value="Rieske_2Fe-2S_sf"/>
</dbReference>
<dbReference type="InterPro" id="IPR050584">
    <property type="entry name" value="Cholesterol_7-desaturase"/>
</dbReference>
<evidence type="ECO:0000256" key="3">
    <source>
        <dbReference type="ARBA" id="ARBA00022714"/>
    </source>
</evidence>
<dbReference type="GO" id="GO:0051537">
    <property type="term" value="F:2 iron, 2 sulfur cluster binding"/>
    <property type="evidence" value="ECO:0007669"/>
    <property type="project" value="UniProtKB-KW"/>
</dbReference>
<keyword evidence="8" id="KW-0411">Iron-sulfur</keyword>
<proteinExistence type="predicted"/>
<evidence type="ECO:0000256" key="5">
    <source>
        <dbReference type="ARBA" id="ARBA00022989"/>
    </source>
</evidence>
<evidence type="ECO:0000256" key="7">
    <source>
        <dbReference type="ARBA" id="ARBA00023004"/>
    </source>
</evidence>
<keyword evidence="10" id="KW-0175">Coiled coil</keyword>
<dbReference type="Pfam" id="PF00355">
    <property type="entry name" value="Rieske"/>
    <property type="match status" value="1"/>
</dbReference>
<evidence type="ECO:0000256" key="6">
    <source>
        <dbReference type="ARBA" id="ARBA00023002"/>
    </source>
</evidence>
<gene>
    <name evidence="13" type="ORF">g.101247</name>
</gene>
<dbReference type="AlphaFoldDB" id="A0A1D2A1I1"/>
<dbReference type="EMBL" id="GDKF01005576">
    <property type="protein sequence ID" value="JAT73046.1"/>
    <property type="molecule type" value="Transcribed_RNA"/>
</dbReference>
<evidence type="ECO:0000256" key="4">
    <source>
        <dbReference type="ARBA" id="ARBA00022723"/>
    </source>
</evidence>
<dbReference type="PANTHER" id="PTHR21266:SF32">
    <property type="entry name" value="CHOLESTEROL 7-DESATURASE NVD"/>
    <property type="match status" value="1"/>
</dbReference>
<reference evidence="13" key="1">
    <citation type="submission" date="2015-08" db="EMBL/GenBank/DDBJ databases">
        <authorList>
            <person name="Babu N.S."/>
            <person name="Beckwith C.J."/>
            <person name="Beseler K.G."/>
            <person name="Brison A."/>
            <person name="Carone J.V."/>
            <person name="Caskin T.P."/>
            <person name="Diamond M."/>
            <person name="Durham M.E."/>
            <person name="Foxe J.M."/>
            <person name="Go M."/>
            <person name="Henderson B.A."/>
            <person name="Jones I.B."/>
            <person name="McGettigan J.A."/>
            <person name="Micheletti S.J."/>
            <person name="Nasrallah M.E."/>
            <person name="Ortiz D."/>
            <person name="Piller C.R."/>
            <person name="Privatt S.R."/>
            <person name="Schneider S.L."/>
            <person name="Sharp S."/>
            <person name="Smith T.C."/>
            <person name="Stanton J.D."/>
            <person name="Ullery H.E."/>
            <person name="Wilson R.J."/>
            <person name="Serrano M.G."/>
            <person name="Buck G."/>
            <person name="Lee V."/>
            <person name="Wang Y."/>
            <person name="Carvalho R."/>
            <person name="Voegtly L."/>
            <person name="Shi R."/>
            <person name="Duckworth R."/>
            <person name="Johnson A."/>
            <person name="Loviza R."/>
            <person name="Walstead R."/>
            <person name="Shah Z."/>
            <person name="Kiflezghi M."/>
            <person name="Wade K."/>
            <person name="Ball S.L."/>
            <person name="Bradley K.W."/>
            <person name="Asai D.J."/>
            <person name="Bowman C.A."/>
            <person name="Russell D.A."/>
            <person name="Pope W.H."/>
            <person name="Jacobs-Sera D."/>
            <person name="Hendrix R.W."/>
            <person name="Hatfull G.F."/>
        </authorList>
    </citation>
    <scope>NUCLEOTIDE SEQUENCE</scope>
</reference>
<dbReference type="InterPro" id="IPR017941">
    <property type="entry name" value="Rieske_2Fe-2S"/>
</dbReference>
<sequence length="311" mass="32841">MLQSPRIQTTRSHTEHGVLSLVRPDATRRRSASPSPCRALPLLPRRPAPAQTAADSSSLHTPLDILKHDLEYMEGALGALVTVHEDLVAALNPLAAQRMLMDLHAEMKVLEVQLQAAQLQLAANEAALQESVSVLDSMLDRVSRPGLGARLGHDGSGAGDRPVGATPPAAQSQARGPGIFARPRERLASGSDEAAPTWRAVASASVLRKKGAMATAEVLGQVYLLFRDASGAVACIKDQCAHRACPLSSGKIVDGCAQCPYHGWQYDGAGGCVSMPSTVFQQGISVDTLPVKEAEGKLWVWTTDPNAAASK</sequence>
<keyword evidence="4" id="KW-0479">Metal-binding</keyword>
<feature type="coiled-coil region" evidence="10">
    <location>
        <begin position="100"/>
        <end position="127"/>
    </location>
</feature>
<keyword evidence="7" id="KW-0408">Iron</keyword>
<keyword evidence="6" id="KW-0560">Oxidoreductase</keyword>
<accession>A0A1D2A1I1</accession>
<keyword evidence="9" id="KW-0472">Membrane</keyword>
<keyword evidence="5" id="KW-1133">Transmembrane helix</keyword>
<keyword evidence="3" id="KW-0001">2Fe-2S</keyword>
<dbReference type="PROSITE" id="PS51296">
    <property type="entry name" value="RIESKE"/>
    <property type="match status" value="1"/>
</dbReference>
<dbReference type="SUPFAM" id="SSF50022">
    <property type="entry name" value="ISP domain"/>
    <property type="match status" value="1"/>
</dbReference>
<name>A0A1D2A1I1_AUXPR</name>
<evidence type="ECO:0000256" key="2">
    <source>
        <dbReference type="ARBA" id="ARBA00022692"/>
    </source>
</evidence>